<evidence type="ECO:0000259" key="2">
    <source>
        <dbReference type="SMART" id="SM00014"/>
    </source>
</evidence>
<dbReference type="Proteomes" id="UP001319060">
    <property type="component" value="Unassembled WGS sequence"/>
</dbReference>
<dbReference type="InterPro" id="IPR000326">
    <property type="entry name" value="PAP2/HPO"/>
</dbReference>
<evidence type="ECO:0000256" key="1">
    <source>
        <dbReference type="SAM" id="Phobius"/>
    </source>
</evidence>
<feature type="transmembrane region" description="Helical" evidence="1">
    <location>
        <begin position="89"/>
        <end position="106"/>
    </location>
</feature>
<evidence type="ECO:0000313" key="3">
    <source>
        <dbReference type="EMBL" id="MBN3547740.1"/>
    </source>
</evidence>
<proteinExistence type="predicted"/>
<keyword evidence="1" id="KW-0812">Transmembrane</keyword>
<feature type="transmembrane region" description="Helical" evidence="1">
    <location>
        <begin position="160"/>
        <end position="181"/>
    </location>
</feature>
<dbReference type="InterPro" id="IPR036938">
    <property type="entry name" value="PAP2/HPO_sf"/>
</dbReference>
<dbReference type="SUPFAM" id="SSF48317">
    <property type="entry name" value="Acid phosphatase/Vanadium-dependent haloperoxidase"/>
    <property type="match status" value="1"/>
</dbReference>
<keyword evidence="1" id="KW-1133">Transmembrane helix</keyword>
<organism evidence="3 4">
    <name type="scientific">Fictibacillus barbaricus</name>
    <dbReference type="NCBI Taxonomy" id="182136"/>
    <lineage>
        <taxon>Bacteria</taxon>
        <taxon>Bacillati</taxon>
        <taxon>Bacillota</taxon>
        <taxon>Bacilli</taxon>
        <taxon>Bacillales</taxon>
        <taxon>Fictibacillaceae</taxon>
        <taxon>Fictibacillus</taxon>
    </lineage>
</organism>
<feature type="transmembrane region" description="Helical" evidence="1">
    <location>
        <begin position="7"/>
        <end position="28"/>
    </location>
</feature>
<feature type="transmembrane region" description="Helical" evidence="1">
    <location>
        <begin position="187"/>
        <end position="205"/>
    </location>
</feature>
<dbReference type="CDD" id="cd03392">
    <property type="entry name" value="PAP2_like_2"/>
    <property type="match status" value="1"/>
</dbReference>
<comment type="caution">
    <text evidence="3">The sequence shown here is derived from an EMBL/GenBank/DDBJ whole genome shotgun (WGS) entry which is preliminary data.</text>
</comment>
<dbReference type="Gene3D" id="1.20.144.10">
    <property type="entry name" value="Phosphatidic acid phosphatase type 2/haloperoxidase"/>
    <property type="match status" value="1"/>
</dbReference>
<dbReference type="SMART" id="SM00014">
    <property type="entry name" value="acidPPc"/>
    <property type="match status" value="1"/>
</dbReference>
<reference evidence="3 4" key="1">
    <citation type="submission" date="2021-01" db="EMBL/GenBank/DDBJ databases">
        <title>Genome Sequencing of Type Strains.</title>
        <authorList>
            <person name="Lemaire J.F."/>
            <person name="Inderbitzin P."/>
            <person name="Collins S.B."/>
            <person name="Wespe N."/>
            <person name="Knight-Connoni V."/>
        </authorList>
    </citation>
    <scope>NUCLEOTIDE SEQUENCE [LARGE SCALE GENOMIC DNA]</scope>
    <source>
        <strain evidence="3 4">DSM 14730</strain>
    </source>
</reference>
<dbReference type="PANTHER" id="PTHR14969:SF13">
    <property type="entry name" value="AT30094P"/>
    <property type="match status" value="1"/>
</dbReference>
<name>A0ABS2ZIF3_9BACL</name>
<dbReference type="PANTHER" id="PTHR14969">
    <property type="entry name" value="SPHINGOSINE-1-PHOSPHATE PHOSPHOHYDROLASE"/>
    <property type="match status" value="1"/>
</dbReference>
<protein>
    <submittedName>
        <fullName evidence="3">Phosphatase PAP2 family protein</fullName>
    </submittedName>
</protein>
<dbReference type="RefSeq" id="WP_188401948.1">
    <property type="nucleotide sequence ID" value="NZ_BMCE01000001.1"/>
</dbReference>
<sequence length="218" mass="25081">MSEKTSVIRTVMLIAVLFGVFILFASFYKQTTVNGLDVYAMQNVSVIHHPTLSEFFTSITNAASRPYQYAIYIFFTVIWLVVERKWIEPLVLGICLFGIRFENQWFKSLFERDRPMFDRVIEINGYSFPSGHAMISIAFFGFLAYLLVQNYSLMRSFKKIIYWLTAIFVVLVGFSRVYLGVHYPTDVLGGFAAGGTWLLICVLLYKMLVGLVKRKVHG</sequence>
<evidence type="ECO:0000313" key="4">
    <source>
        <dbReference type="Proteomes" id="UP001319060"/>
    </source>
</evidence>
<feature type="transmembrane region" description="Helical" evidence="1">
    <location>
        <begin position="66"/>
        <end position="82"/>
    </location>
</feature>
<feature type="domain" description="Phosphatidic acid phosphatase type 2/haloperoxidase" evidence="2">
    <location>
        <begin position="92"/>
        <end position="202"/>
    </location>
</feature>
<keyword evidence="4" id="KW-1185">Reference proteome</keyword>
<accession>A0ABS2ZIF3</accession>
<keyword evidence="1" id="KW-0472">Membrane</keyword>
<dbReference type="Pfam" id="PF01569">
    <property type="entry name" value="PAP2"/>
    <property type="match status" value="1"/>
</dbReference>
<feature type="transmembrane region" description="Helical" evidence="1">
    <location>
        <begin position="126"/>
        <end position="148"/>
    </location>
</feature>
<dbReference type="EMBL" id="JAFHKS010000044">
    <property type="protein sequence ID" value="MBN3547740.1"/>
    <property type="molecule type" value="Genomic_DNA"/>
</dbReference>
<gene>
    <name evidence="3" type="ORF">JYA64_20735</name>
</gene>